<dbReference type="Gene3D" id="3.60.15.10">
    <property type="entry name" value="Ribonuclease Z/Hydroxyacylglutathione hydrolase-like"/>
    <property type="match status" value="1"/>
</dbReference>
<name>A0A1V4IG97_9CLOT</name>
<gene>
    <name evidence="2" type="ORF">CLCHR_37050</name>
</gene>
<protein>
    <submittedName>
        <fullName evidence="2">ComEC family competence protein</fullName>
    </submittedName>
</protein>
<evidence type="ECO:0000313" key="3">
    <source>
        <dbReference type="Proteomes" id="UP000191056"/>
    </source>
</evidence>
<dbReference type="RefSeq" id="WP_079441370.1">
    <property type="nucleotide sequence ID" value="NZ_MZGT01000060.1"/>
</dbReference>
<dbReference type="CDD" id="cd07713">
    <property type="entry name" value="DHPS-like_MBL-fold"/>
    <property type="match status" value="1"/>
</dbReference>
<dbReference type="SUPFAM" id="SSF56281">
    <property type="entry name" value="Metallo-hydrolase/oxidoreductase"/>
    <property type="match status" value="1"/>
</dbReference>
<dbReference type="GO" id="GO:0016740">
    <property type="term" value="F:transferase activity"/>
    <property type="evidence" value="ECO:0007669"/>
    <property type="project" value="TreeGrafter"/>
</dbReference>
<dbReference type="PANTHER" id="PTHR13754">
    <property type="entry name" value="METALLO-BETA-LACTAMASE SUPERFAMILY PROTEIN"/>
    <property type="match status" value="1"/>
</dbReference>
<keyword evidence="3" id="KW-1185">Reference proteome</keyword>
<dbReference type="InterPro" id="IPR001279">
    <property type="entry name" value="Metallo-B-lactamas"/>
</dbReference>
<dbReference type="PANTHER" id="PTHR13754:SF13">
    <property type="entry name" value="METALLO-BETA-LACTAMASE SUPERFAMILY PROTEIN (AFU_ORTHOLOGUE AFUA_3G07630)"/>
    <property type="match status" value="1"/>
</dbReference>
<dbReference type="OrthoDB" id="9803916at2"/>
<dbReference type="Pfam" id="PF00753">
    <property type="entry name" value="Lactamase_B"/>
    <property type="match status" value="1"/>
</dbReference>
<proteinExistence type="predicted"/>
<comment type="caution">
    <text evidence="2">The sequence shown here is derived from an EMBL/GenBank/DDBJ whole genome shotgun (WGS) entry which is preliminary data.</text>
</comment>
<dbReference type="EMBL" id="MZGT01000060">
    <property type="protein sequence ID" value="OPJ59022.1"/>
    <property type="molecule type" value="Genomic_DNA"/>
</dbReference>
<reference evidence="2 3" key="1">
    <citation type="submission" date="2017-03" db="EMBL/GenBank/DDBJ databases">
        <title>Genome sequence of Clostridium chromiireducens DSM 23318.</title>
        <authorList>
            <person name="Poehlein A."/>
            <person name="Daniel R."/>
        </authorList>
    </citation>
    <scope>NUCLEOTIDE SEQUENCE [LARGE SCALE GENOMIC DNA]</scope>
    <source>
        <strain evidence="2 3">DSM 23318</strain>
    </source>
</reference>
<dbReference type="Proteomes" id="UP000191056">
    <property type="component" value="Unassembled WGS sequence"/>
</dbReference>
<accession>A0A1V4IG97</accession>
<feature type="domain" description="Metallo-beta-lactamase" evidence="1">
    <location>
        <begin position="22"/>
        <end position="78"/>
    </location>
</feature>
<dbReference type="STRING" id="225345.CLCHR_37050"/>
<dbReference type="InterPro" id="IPR041712">
    <property type="entry name" value="DHPS-like_MBL-fold"/>
</dbReference>
<dbReference type="AlphaFoldDB" id="A0A1V4IG97"/>
<dbReference type="SMR" id="A0A1V4IG97"/>
<organism evidence="2 3">
    <name type="scientific">Clostridium chromiireducens</name>
    <dbReference type="NCBI Taxonomy" id="225345"/>
    <lineage>
        <taxon>Bacteria</taxon>
        <taxon>Bacillati</taxon>
        <taxon>Bacillota</taxon>
        <taxon>Clostridia</taxon>
        <taxon>Eubacteriales</taxon>
        <taxon>Clostridiaceae</taxon>
        <taxon>Clostridium</taxon>
    </lineage>
</organism>
<sequence>MKVITLCENRLEPSFGLKASHGLSLYIEHENHHLLYDVGQNSVFIENAQILGIDLSACENIIISHGHLDHAGGLSYLKCNGIDYQKVIIDKNAFEERIRLNKQKIMDIGISNKLSYLKNIGQGIDRSFEIVKGIWCISNVKVSNRYCGLEKGLLIKDRQGNIKDDIFQDELNLAIETSQGLVVISGCSHCGIINILEHAQRVTGINEINTFIGGMHLTFASKEDVLATINELKRFSIKRFIVGHCTGLDAITLMKEQLSKDVEIINNYVGYEFNKEELI</sequence>
<evidence type="ECO:0000313" key="2">
    <source>
        <dbReference type="EMBL" id="OPJ59022.1"/>
    </source>
</evidence>
<dbReference type="InterPro" id="IPR036866">
    <property type="entry name" value="RibonucZ/Hydroxyglut_hydro"/>
</dbReference>
<evidence type="ECO:0000259" key="1">
    <source>
        <dbReference type="Pfam" id="PF00753"/>
    </source>
</evidence>
<dbReference type="InterPro" id="IPR052926">
    <property type="entry name" value="Metallo-beta-lactamase_dom"/>
</dbReference>